<dbReference type="Pfam" id="PF19271">
    <property type="entry name" value="Nis1"/>
    <property type="match status" value="1"/>
</dbReference>
<protein>
    <recommendedName>
        <fullName evidence="4">Phosphatidylglycerol/phosphatidylinositol transfer protein</fullName>
    </recommendedName>
</protein>
<feature type="chain" id="PRO_5005201714" description="Phosphatidylglycerol/phosphatidylinositol transfer protein" evidence="1">
    <location>
        <begin position="17"/>
        <end position="141"/>
    </location>
</feature>
<feature type="signal peptide" evidence="1">
    <location>
        <begin position="1"/>
        <end position="16"/>
    </location>
</feature>
<evidence type="ECO:0008006" key="4">
    <source>
        <dbReference type="Google" id="ProtNLM"/>
    </source>
</evidence>
<reference evidence="2 3" key="1">
    <citation type="submission" date="2015-04" db="EMBL/GenBank/DDBJ databases">
        <title>Complete genome sequence of Schizopora paradoxa KUC8140, a cosmopolitan wood degrader in East Asia.</title>
        <authorList>
            <consortium name="DOE Joint Genome Institute"/>
            <person name="Min B."/>
            <person name="Park H."/>
            <person name="Jang Y."/>
            <person name="Kim J.-J."/>
            <person name="Kim K.H."/>
            <person name="Pangilinan J."/>
            <person name="Lipzen A."/>
            <person name="Riley R."/>
            <person name="Grigoriev I.V."/>
            <person name="Spatafora J.W."/>
            <person name="Choi I.-G."/>
        </authorList>
    </citation>
    <scope>NUCLEOTIDE SEQUENCE [LARGE SCALE GENOMIC DNA]</scope>
    <source>
        <strain evidence="2 3">KUC8140</strain>
    </source>
</reference>
<organism evidence="2 3">
    <name type="scientific">Schizopora paradoxa</name>
    <dbReference type="NCBI Taxonomy" id="27342"/>
    <lineage>
        <taxon>Eukaryota</taxon>
        <taxon>Fungi</taxon>
        <taxon>Dikarya</taxon>
        <taxon>Basidiomycota</taxon>
        <taxon>Agaricomycotina</taxon>
        <taxon>Agaricomycetes</taxon>
        <taxon>Hymenochaetales</taxon>
        <taxon>Schizoporaceae</taxon>
        <taxon>Schizopora</taxon>
    </lineage>
</organism>
<accession>A0A0H2RFV2</accession>
<keyword evidence="3" id="KW-1185">Reference proteome</keyword>
<dbReference type="Proteomes" id="UP000053477">
    <property type="component" value="Unassembled WGS sequence"/>
</dbReference>
<dbReference type="AlphaFoldDB" id="A0A0H2RFV2"/>
<dbReference type="InParanoid" id="A0A0H2RFV2"/>
<evidence type="ECO:0000313" key="2">
    <source>
        <dbReference type="EMBL" id="KLO10765.1"/>
    </source>
</evidence>
<keyword evidence="1" id="KW-0732">Signal</keyword>
<sequence length="141" mass="14859">MKFIFATLAFAAAALAQRVVITSPSQGQNIPAGSSINVQVAEGDQLSSVKEIGIAVTLQHCQQNPCEDVEDDLGTIFYAGPYQPQFFNPPSPPGAPYQNFTVNIASSFPKGPAVFSVPHAQLLGAGPFLNTEIANLTVNIV</sequence>
<dbReference type="EMBL" id="KQ086017">
    <property type="protein sequence ID" value="KLO10765.1"/>
    <property type="molecule type" value="Genomic_DNA"/>
</dbReference>
<dbReference type="OrthoDB" id="2841294at2759"/>
<evidence type="ECO:0000256" key="1">
    <source>
        <dbReference type="SAM" id="SignalP"/>
    </source>
</evidence>
<name>A0A0H2RFV2_9AGAM</name>
<gene>
    <name evidence="2" type="ORF">SCHPADRAFT_877675</name>
</gene>
<evidence type="ECO:0000313" key="3">
    <source>
        <dbReference type="Proteomes" id="UP000053477"/>
    </source>
</evidence>
<proteinExistence type="predicted"/>
<dbReference type="InterPro" id="IPR045469">
    <property type="entry name" value="Nis1"/>
</dbReference>